<sequence>MLAAIGRPIALTRLAGSPWAACDLAGKSAARNAPLARRATGNAPRPAGCSAPMSRTVSSPGSPSSEQLRRSGFGYRDDG</sequence>
<accession>A0A1V3WY87</accession>
<organism evidence="2 3">
    <name type="scientific">Mycobacterium kansasii</name>
    <dbReference type="NCBI Taxonomy" id="1768"/>
    <lineage>
        <taxon>Bacteria</taxon>
        <taxon>Bacillati</taxon>
        <taxon>Actinomycetota</taxon>
        <taxon>Actinomycetes</taxon>
        <taxon>Mycobacteriales</taxon>
        <taxon>Mycobacteriaceae</taxon>
        <taxon>Mycobacterium</taxon>
    </lineage>
</organism>
<comment type="caution">
    <text evidence="2">The sequence shown here is derived from an EMBL/GenBank/DDBJ whole genome shotgun (WGS) entry which is preliminary data.</text>
</comment>
<name>A0A1V3WY87_MYCKA</name>
<evidence type="ECO:0000313" key="2">
    <source>
        <dbReference type="EMBL" id="OOK71496.1"/>
    </source>
</evidence>
<dbReference type="AlphaFoldDB" id="A0A1V3WY87"/>
<reference evidence="2 3" key="1">
    <citation type="submission" date="2017-02" db="EMBL/GenBank/DDBJ databases">
        <title>Complete genome sequences of Mycobacterium kansasii strains isolated from rhesus macaques.</title>
        <authorList>
            <person name="Panda A."/>
            <person name="Nagaraj S."/>
            <person name="Zhao X."/>
            <person name="Tettelin H."/>
            <person name="Detolla L.J."/>
        </authorList>
    </citation>
    <scope>NUCLEOTIDE SEQUENCE [LARGE SCALE GENOMIC DNA]</scope>
    <source>
        <strain evidence="2 3">11-3469</strain>
    </source>
</reference>
<dbReference type="EMBL" id="MVBN01000006">
    <property type="protein sequence ID" value="OOK71496.1"/>
    <property type="molecule type" value="Genomic_DNA"/>
</dbReference>
<dbReference type="Proteomes" id="UP000188532">
    <property type="component" value="Unassembled WGS sequence"/>
</dbReference>
<proteinExistence type="predicted"/>
<evidence type="ECO:0000256" key="1">
    <source>
        <dbReference type="SAM" id="MobiDB-lite"/>
    </source>
</evidence>
<keyword evidence="2" id="KW-0449">Lipoprotein</keyword>
<feature type="region of interest" description="Disordered" evidence="1">
    <location>
        <begin position="35"/>
        <end position="79"/>
    </location>
</feature>
<evidence type="ECO:0000313" key="3">
    <source>
        <dbReference type="Proteomes" id="UP000188532"/>
    </source>
</evidence>
<protein>
    <submittedName>
        <fullName evidence="2">Putative lipoprotein</fullName>
    </submittedName>
</protein>
<gene>
    <name evidence="2" type="ORF">BZL29_5879</name>
</gene>